<feature type="transmembrane region" description="Helical" evidence="1">
    <location>
        <begin position="47"/>
        <end position="68"/>
    </location>
</feature>
<feature type="transmembrane region" description="Helical" evidence="1">
    <location>
        <begin position="18"/>
        <end position="35"/>
    </location>
</feature>
<keyword evidence="1" id="KW-0812">Transmembrane</keyword>
<evidence type="ECO:0000313" key="2">
    <source>
        <dbReference type="EMBL" id="MBA9075666.1"/>
    </source>
</evidence>
<proteinExistence type="predicted"/>
<gene>
    <name evidence="2" type="ORF">FHS90_000363</name>
</gene>
<dbReference type="EMBL" id="JACJIQ010000001">
    <property type="protein sequence ID" value="MBA9075666.1"/>
    <property type="molecule type" value="Genomic_DNA"/>
</dbReference>
<protein>
    <recommendedName>
        <fullName evidence="4">PH domain-containing protein</fullName>
    </recommendedName>
</protein>
<dbReference type="RefSeq" id="WP_182511327.1">
    <property type="nucleotide sequence ID" value="NZ_JACJIQ010000001.1"/>
</dbReference>
<accession>A0A839GKZ0</accession>
<evidence type="ECO:0000313" key="3">
    <source>
        <dbReference type="Proteomes" id="UP000563094"/>
    </source>
</evidence>
<keyword evidence="3" id="KW-1185">Reference proteome</keyword>
<keyword evidence="1" id="KW-1133">Transmembrane helix</keyword>
<organism evidence="2 3">
    <name type="scientific">Rufibacter quisquiliarum</name>
    <dbReference type="NCBI Taxonomy" id="1549639"/>
    <lineage>
        <taxon>Bacteria</taxon>
        <taxon>Pseudomonadati</taxon>
        <taxon>Bacteroidota</taxon>
        <taxon>Cytophagia</taxon>
        <taxon>Cytophagales</taxon>
        <taxon>Hymenobacteraceae</taxon>
        <taxon>Rufibacter</taxon>
    </lineage>
</organism>
<name>A0A839GKZ0_9BACT</name>
<dbReference type="NCBIfam" id="NF041635">
    <property type="entry name" value="STM3941_fam"/>
    <property type="match status" value="1"/>
</dbReference>
<dbReference type="AlphaFoldDB" id="A0A839GKZ0"/>
<reference evidence="2 3" key="1">
    <citation type="submission" date="2020-08" db="EMBL/GenBank/DDBJ databases">
        <title>Genomic Encyclopedia of Type Strains, Phase IV (KMG-IV): sequencing the most valuable type-strain genomes for metagenomic binning, comparative biology and taxonomic classification.</title>
        <authorList>
            <person name="Goeker M."/>
        </authorList>
    </citation>
    <scope>NUCLEOTIDE SEQUENCE [LARGE SCALE GENOMIC DNA]</scope>
    <source>
        <strain evidence="2 3">DSM 29854</strain>
    </source>
</reference>
<evidence type="ECO:0008006" key="4">
    <source>
        <dbReference type="Google" id="ProtNLM"/>
    </source>
</evidence>
<keyword evidence="1" id="KW-0472">Membrane</keyword>
<evidence type="ECO:0000256" key="1">
    <source>
        <dbReference type="SAM" id="Phobius"/>
    </source>
</evidence>
<dbReference type="Proteomes" id="UP000563094">
    <property type="component" value="Unassembled WGS sequence"/>
</dbReference>
<sequence length="177" mass="19786">MQKAIPAVDIPLSKRKNLIMLLLCLAFVLASWFIWRHAGDEPQASLFRAVALAGFMFFGVICGGYGLYKLFDNRPGLVLDKIGINDNSSALGGRLIKWGEVVRLEEREVYGTPFLLVFVTNPEEVIRKEPFIQQKAMRLNYKLYGTPVALSASALTCTFEEMARLVREAYGRHGGDA</sequence>
<comment type="caution">
    <text evidence="2">The sequence shown here is derived from an EMBL/GenBank/DDBJ whole genome shotgun (WGS) entry which is preliminary data.</text>
</comment>
<dbReference type="InterPro" id="IPR048136">
    <property type="entry name" value="STM3941-like"/>
</dbReference>